<dbReference type="EMBL" id="GGEC01060171">
    <property type="protein sequence ID" value="MBX40655.1"/>
    <property type="molecule type" value="Transcribed_RNA"/>
</dbReference>
<reference evidence="1" key="1">
    <citation type="submission" date="2018-02" db="EMBL/GenBank/DDBJ databases">
        <title>Rhizophora mucronata_Transcriptome.</title>
        <authorList>
            <person name="Meera S.P."/>
            <person name="Sreeshan A."/>
            <person name="Augustine A."/>
        </authorList>
    </citation>
    <scope>NUCLEOTIDE SEQUENCE</scope>
    <source>
        <tissue evidence="1">Leaf</tissue>
    </source>
</reference>
<dbReference type="AlphaFoldDB" id="A0A2P2NDV5"/>
<organism evidence="1">
    <name type="scientific">Rhizophora mucronata</name>
    <name type="common">Asiatic mangrove</name>
    <dbReference type="NCBI Taxonomy" id="61149"/>
    <lineage>
        <taxon>Eukaryota</taxon>
        <taxon>Viridiplantae</taxon>
        <taxon>Streptophyta</taxon>
        <taxon>Embryophyta</taxon>
        <taxon>Tracheophyta</taxon>
        <taxon>Spermatophyta</taxon>
        <taxon>Magnoliopsida</taxon>
        <taxon>eudicotyledons</taxon>
        <taxon>Gunneridae</taxon>
        <taxon>Pentapetalae</taxon>
        <taxon>rosids</taxon>
        <taxon>fabids</taxon>
        <taxon>Malpighiales</taxon>
        <taxon>Rhizophoraceae</taxon>
        <taxon>Rhizophora</taxon>
    </lineage>
</organism>
<accession>A0A2P2NDV5</accession>
<name>A0A2P2NDV5_RHIMU</name>
<proteinExistence type="predicted"/>
<evidence type="ECO:0000313" key="1">
    <source>
        <dbReference type="EMBL" id="MBX40655.1"/>
    </source>
</evidence>
<protein>
    <submittedName>
        <fullName evidence="1">Uncharacterized protein</fullName>
    </submittedName>
</protein>
<sequence>MNHFLSFCSLISRYCSMW</sequence>